<comment type="caution">
    <text evidence="1">The sequence shown here is derived from an EMBL/GenBank/DDBJ whole genome shotgun (WGS) entry which is preliminary data.</text>
</comment>
<gene>
    <name evidence="1" type="ORF">FB474_3383</name>
</gene>
<dbReference type="Proteomes" id="UP000319514">
    <property type="component" value="Unassembled WGS sequence"/>
</dbReference>
<dbReference type="EMBL" id="VFOQ01000001">
    <property type="protein sequence ID" value="TQL61957.1"/>
    <property type="molecule type" value="Genomic_DNA"/>
</dbReference>
<accession>A0A542ZNS7</accession>
<protein>
    <submittedName>
        <fullName evidence="1">Uncharacterized protein</fullName>
    </submittedName>
</protein>
<dbReference type="RefSeq" id="WP_141789675.1">
    <property type="nucleotide sequence ID" value="NZ_BAAAKX010000011.1"/>
</dbReference>
<sequence>MRTETVKGPDFIPVLSRGKHRSPKRGACFMEFASYLAGEHWSDHPKCTHPLLGELARLVNDHISDEGRARLVPLVPTVIGLTGNDPHIDARIALGAARRALPVASAERQRVLALGVYACERALASLDGKPAGTMSQESRDVLAAVPEAERWARRFLRDAGLRSPDLRPRAARRLVRCSVEGVAVACISDPDALLEQLVVGAIADFGPRPEAPAEVPATVLRSPERTRHTTGMWRSS</sequence>
<reference evidence="1 2" key="1">
    <citation type="submission" date="2019-06" db="EMBL/GenBank/DDBJ databases">
        <title>Sequencing the genomes of 1000 actinobacteria strains.</title>
        <authorList>
            <person name="Klenk H.-P."/>
        </authorList>
    </citation>
    <scope>NUCLEOTIDE SEQUENCE [LARGE SCALE GENOMIC DNA]</scope>
    <source>
        <strain evidence="1 2">DSM 18082</strain>
    </source>
</reference>
<name>A0A542ZNS7_9MICO</name>
<evidence type="ECO:0000313" key="1">
    <source>
        <dbReference type="EMBL" id="TQL61957.1"/>
    </source>
</evidence>
<keyword evidence="2" id="KW-1185">Reference proteome</keyword>
<dbReference type="OrthoDB" id="7264945at2"/>
<dbReference type="AlphaFoldDB" id="A0A542ZNS7"/>
<proteinExistence type="predicted"/>
<evidence type="ECO:0000313" key="2">
    <source>
        <dbReference type="Proteomes" id="UP000319514"/>
    </source>
</evidence>
<organism evidence="1 2">
    <name type="scientific">Oryzihumus leptocrescens</name>
    <dbReference type="NCBI Taxonomy" id="297536"/>
    <lineage>
        <taxon>Bacteria</taxon>
        <taxon>Bacillati</taxon>
        <taxon>Actinomycetota</taxon>
        <taxon>Actinomycetes</taxon>
        <taxon>Micrococcales</taxon>
        <taxon>Intrasporangiaceae</taxon>
        <taxon>Oryzihumus</taxon>
    </lineage>
</organism>